<dbReference type="Proteomes" id="UP000029644">
    <property type="component" value="Unassembled WGS sequence"/>
</dbReference>
<gene>
    <name evidence="1" type="ORF">JCM19300_660</name>
</gene>
<proteinExistence type="predicted"/>
<evidence type="ECO:0000313" key="2">
    <source>
        <dbReference type="Proteomes" id="UP000029644"/>
    </source>
</evidence>
<dbReference type="PROSITE" id="PS51257">
    <property type="entry name" value="PROKAR_LIPOPROTEIN"/>
    <property type="match status" value="1"/>
</dbReference>
<dbReference type="OrthoDB" id="1490287at2"/>
<name>A0A090VEX5_9FLAO</name>
<accession>A0A090VEX5</accession>
<sequence>MFTPRNKKARILFFKTFSFLLIFILTGCYSYKWANYNGTLLSEAPNAIKTYFDGSPNGIMTINAISPSEDYAFDAWEKDRVYAKDSLAMHFNTVELKLHNTMPEGTVIVDFTFMDGKGNKVIVSDFDLLRIVPKFNSNGQHLYPELLLEEFNRYGVSLRKEFNEFSIITPETTSIEDKNALNRVYRTGITNGCLSGGKWEFNLNTEDFSDFDSRLHNNINFNQSKILAHSWFLLDKSFYKHLIALKNPNIDLKDVDLTGFNYDTLSEQSQNIVIDFDALRNPIKKVWKTEMLEIGYKSERQLNYWIWKNIIKLNTAYSLIIT</sequence>
<dbReference type="RefSeq" id="WP_042503810.1">
    <property type="nucleotide sequence ID" value="NZ_BBNQ01000004.1"/>
</dbReference>
<protein>
    <submittedName>
        <fullName evidence="1">Uncharacterized protein</fullName>
    </submittedName>
</protein>
<comment type="caution">
    <text evidence="1">The sequence shown here is derived from an EMBL/GenBank/DDBJ whole genome shotgun (WGS) entry which is preliminary data.</text>
</comment>
<dbReference type="AlphaFoldDB" id="A0A090VEX5"/>
<reference evidence="1 2" key="1">
    <citation type="journal article" date="2014" name="Genome Announc.">
        <title>Draft Genome Sequences of Marine Flavobacterium Algibacter lectus Strains SS8 and NR4.</title>
        <authorList>
            <person name="Takatani N."/>
            <person name="Nakanishi M."/>
            <person name="Meirelles P."/>
            <person name="Mino S."/>
            <person name="Suda W."/>
            <person name="Oshima K."/>
            <person name="Hattori M."/>
            <person name="Ohkuma M."/>
            <person name="Hosokawa M."/>
            <person name="Miyashita K."/>
            <person name="Thompson F.L."/>
            <person name="Niwa A."/>
            <person name="Sawabe T."/>
            <person name="Sawabe T."/>
        </authorList>
    </citation>
    <scope>NUCLEOTIDE SEQUENCE [LARGE SCALE GENOMIC DNA]</scope>
    <source>
        <strain evidence="1 2">JCM 19300</strain>
    </source>
</reference>
<organism evidence="1 2">
    <name type="scientific">Algibacter lectus</name>
    <dbReference type="NCBI Taxonomy" id="221126"/>
    <lineage>
        <taxon>Bacteria</taxon>
        <taxon>Pseudomonadati</taxon>
        <taxon>Bacteroidota</taxon>
        <taxon>Flavobacteriia</taxon>
        <taxon>Flavobacteriales</taxon>
        <taxon>Flavobacteriaceae</taxon>
        <taxon>Algibacter</taxon>
    </lineage>
</organism>
<evidence type="ECO:0000313" key="1">
    <source>
        <dbReference type="EMBL" id="GAL61914.1"/>
    </source>
</evidence>
<dbReference type="EMBL" id="BBNQ01000004">
    <property type="protein sequence ID" value="GAL61914.1"/>
    <property type="molecule type" value="Genomic_DNA"/>
</dbReference>